<name>A0ABP7HT95_9ACTN</name>
<gene>
    <name evidence="1" type="ORF">GCM10022242_01350</name>
</gene>
<reference evidence="2" key="1">
    <citation type="journal article" date="2019" name="Int. J. Syst. Evol. Microbiol.">
        <title>The Global Catalogue of Microorganisms (GCM) 10K type strain sequencing project: providing services to taxonomists for standard genome sequencing and annotation.</title>
        <authorList>
            <consortium name="The Broad Institute Genomics Platform"/>
            <consortium name="The Broad Institute Genome Sequencing Center for Infectious Disease"/>
            <person name="Wu L."/>
            <person name="Ma J."/>
        </authorList>
    </citation>
    <scope>NUCLEOTIDE SEQUENCE [LARGE SCALE GENOMIC DNA]</scope>
    <source>
        <strain evidence="2">JCM 16953</strain>
    </source>
</reference>
<keyword evidence="1" id="KW-0456">Lyase</keyword>
<dbReference type="InterPro" id="IPR015813">
    <property type="entry name" value="Pyrv/PenolPyrv_kinase-like_dom"/>
</dbReference>
<dbReference type="EMBL" id="BAABAH010000001">
    <property type="protein sequence ID" value="GAA3802057.1"/>
    <property type="molecule type" value="Genomic_DNA"/>
</dbReference>
<dbReference type="GO" id="GO:0016829">
    <property type="term" value="F:lyase activity"/>
    <property type="evidence" value="ECO:0007669"/>
    <property type="project" value="UniProtKB-KW"/>
</dbReference>
<protein>
    <submittedName>
        <fullName evidence="1">Isocitrate lyase/phosphoenolpyruvate mutase family protein</fullName>
    </submittedName>
</protein>
<dbReference type="RefSeq" id="WP_344771834.1">
    <property type="nucleotide sequence ID" value="NZ_BAABAH010000001.1"/>
</dbReference>
<dbReference type="InterPro" id="IPR039556">
    <property type="entry name" value="ICL/PEPM"/>
</dbReference>
<keyword evidence="2" id="KW-1185">Reference proteome</keyword>
<organism evidence="1 2">
    <name type="scientific">Nocardioides panacisoli</name>
    <dbReference type="NCBI Taxonomy" id="627624"/>
    <lineage>
        <taxon>Bacteria</taxon>
        <taxon>Bacillati</taxon>
        <taxon>Actinomycetota</taxon>
        <taxon>Actinomycetes</taxon>
        <taxon>Propionibacteriales</taxon>
        <taxon>Nocardioidaceae</taxon>
        <taxon>Nocardioides</taxon>
    </lineage>
</organism>
<dbReference type="PANTHER" id="PTHR42905:SF16">
    <property type="entry name" value="CARBOXYPHOSPHONOENOLPYRUVATE PHOSPHONOMUTASE-LIKE PROTEIN (AFU_ORTHOLOGUE AFUA_5G07230)"/>
    <property type="match status" value="1"/>
</dbReference>
<evidence type="ECO:0000313" key="1">
    <source>
        <dbReference type="EMBL" id="GAA3802057.1"/>
    </source>
</evidence>
<dbReference type="Proteomes" id="UP001501821">
    <property type="component" value="Unassembled WGS sequence"/>
</dbReference>
<accession>A0ABP7HT95</accession>
<evidence type="ECO:0000313" key="2">
    <source>
        <dbReference type="Proteomes" id="UP001501821"/>
    </source>
</evidence>
<proteinExistence type="predicted"/>
<dbReference type="PANTHER" id="PTHR42905">
    <property type="entry name" value="PHOSPHOENOLPYRUVATE CARBOXYLASE"/>
    <property type="match status" value="1"/>
</dbReference>
<dbReference type="Gene3D" id="3.20.20.60">
    <property type="entry name" value="Phosphoenolpyruvate-binding domains"/>
    <property type="match status" value="1"/>
</dbReference>
<sequence length="262" mass="26589">MTDFLSLHRPGDPLLMPNAFDVGSARVLAGAGFQAIATTSGGYAATLGRGDGEVTRDEAVGHGGALAAAVGVPVSADLEDGFGDSPDEVAATITAAREAGLAGCSIEDYTRDDDNPVHDLALARDRVAAAVEASGGPGTLVVTARADGHLHGHTDLGETVARLQAFQEAGAHVLYAPGLRTLEEVGTVCAEVDRPVNVLLLQGGPTPAEIADAGAARISVGGAWTWVAYSGLVDAARELLAGSASYFDRIGPAYDAFTRGGR</sequence>
<dbReference type="CDD" id="cd00377">
    <property type="entry name" value="ICL_PEPM"/>
    <property type="match status" value="1"/>
</dbReference>
<dbReference type="Pfam" id="PF13714">
    <property type="entry name" value="PEP_mutase"/>
    <property type="match status" value="1"/>
</dbReference>
<dbReference type="InterPro" id="IPR040442">
    <property type="entry name" value="Pyrv_kinase-like_dom_sf"/>
</dbReference>
<dbReference type="SUPFAM" id="SSF51621">
    <property type="entry name" value="Phosphoenolpyruvate/pyruvate domain"/>
    <property type="match status" value="1"/>
</dbReference>
<comment type="caution">
    <text evidence="1">The sequence shown here is derived from an EMBL/GenBank/DDBJ whole genome shotgun (WGS) entry which is preliminary data.</text>
</comment>